<accession>A0ABQ1L1M5</accession>
<keyword evidence="3" id="KW-1185">Reference proteome</keyword>
<comment type="caution">
    <text evidence="2">The sequence shown here is derived from an EMBL/GenBank/DDBJ whole genome shotgun (WGS) entry which is preliminary data.</text>
</comment>
<proteinExistence type="predicted"/>
<protein>
    <recommendedName>
        <fullName evidence="4">Tryptophan synthase subunit beta</fullName>
    </recommendedName>
</protein>
<sequence length="104" mass="12195">MSKKIDEQNRLHRQFEAMSRRVPATRRVIDPLLHGRLRKFRIPIACALIIGSFFAVLPIFGFWMLPLGLLLLAVDIPRLQPMTSSMMIRARRRMDVWRHRGSSK</sequence>
<evidence type="ECO:0000256" key="1">
    <source>
        <dbReference type="SAM" id="Phobius"/>
    </source>
</evidence>
<dbReference type="EMBL" id="BMFC01000012">
    <property type="protein sequence ID" value="GGC16450.1"/>
    <property type="molecule type" value="Genomic_DNA"/>
</dbReference>
<name>A0ABQ1L1M5_9RHOB</name>
<keyword evidence="1" id="KW-0812">Transmembrane</keyword>
<dbReference type="Proteomes" id="UP000645462">
    <property type="component" value="Unassembled WGS sequence"/>
</dbReference>
<feature type="transmembrane region" description="Helical" evidence="1">
    <location>
        <begin position="42"/>
        <end position="63"/>
    </location>
</feature>
<gene>
    <name evidence="2" type="ORF">GCM10011363_36080</name>
</gene>
<keyword evidence="1" id="KW-0472">Membrane</keyword>
<organism evidence="2 3">
    <name type="scientific">Marivita lacus</name>
    <dbReference type="NCBI Taxonomy" id="1323742"/>
    <lineage>
        <taxon>Bacteria</taxon>
        <taxon>Pseudomonadati</taxon>
        <taxon>Pseudomonadota</taxon>
        <taxon>Alphaproteobacteria</taxon>
        <taxon>Rhodobacterales</taxon>
        <taxon>Roseobacteraceae</taxon>
        <taxon>Marivita</taxon>
    </lineage>
</organism>
<dbReference type="RefSeq" id="WP_229747909.1">
    <property type="nucleotide sequence ID" value="NZ_BMFC01000012.1"/>
</dbReference>
<reference evidence="3" key="1">
    <citation type="journal article" date="2019" name="Int. J. Syst. Evol. Microbiol.">
        <title>The Global Catalogue of Microorganisms (GCM) 10K type strain sequencing project: providing services to taxonomists for standard genome sequencing and annotation.</title>
        <authorList>
            <consortium name="The Broad Institute Genomics Platform"/>
            <consortium name="The Broad Institute Genome Sequencing Center for Infectious Disease"/>
            <person name="Wu L."/>
            <person name="Ma J."/>
        </authorList>
    </citation>
    <scope>NUCLEOTIDE SEQUENCE [LARGE SCALE GENOMIC DNA]</scope>
    <source>
        <strain evidence="3">CGMCC 1.12478</strain>
    </source>
</reference>
<keyword evidence="1" id="KW-1133">Transmembrane helix</keyword>
<evidence type="ECO:0000313" key="3">
    <source>
        <dbReference type="Proteomes" id="UP000645462"/>
    </source>
</evidence>
<evidence type="ECO:0000313" key="2">
    <source>
        <dbReference type="EMBL" id="GGC16450.1"/>
    </source>
</evidence>
<evidence type="ECO:0008006" key="4">
    <source>
        <dbReference type="Google" id="ProtNLM"/>
    </source>
</evidence>